<dbReference type="EMBL" id="LVJE01000048">
    <property type="protein sequence ID" value="OAB25221.1"/>
    <property type="molecule type" value="Genomic_DNA"/>
</dbReference>
<evidence type="ECO:0000256" key="1">
    <source>
        <dbReference type="SAM" id="Phobius"/>
    </source>
</evidence>
<dbReference type="RefSeq" id="WP_066083161.1">
    <property type="nucleotide sequence ID" value="NZ_FRDK01000001.1"/>
</dbReference>
<dbReference type="PANTHER" id="PTHR39419:SF1">
    <property type="entry name" value="SLL0814 PROTEIN"/>
    <property type="match status" value="1"/>
</dbReference>
<feature type="transmembrane region" description="Helical" evidence="1">
    <location>
        <begin position="63"/>
        <end position="89"/>
    </location>
</feature>
<dbReference type="Pfam" id="PF04240">
    <property type="entry name" value="Caroten_synth"/>
    <property type="match status" value="1"/>
</dbReference>
<feature type="transmembrane region" description="Helical" evidence="1">
    <location>
        <begin position="168"/>
        <end position="186"/>
    </location>
</feature>
<dbReference type="Proteomes" id="UP000077164">
    <property type="component" value="Unassembled WGS sequence"/>
</dbReference>
<gene>
    <name evidence="2" type="ORF">FBFR_16230</name>
</gene>
<dbReference type="InterPro" id="IPR007354">
    <property type="entry name" value="CruF-like"/>
</dbReference>
<dbReference type="OrthoDB" id="9811293at2"/>
<reference evidence="2 3" key="1">
    <citation type="submission" date="2016-03" db="EMBL/GenBank/DDBJ databases">
        <title>Draft genome sequence of Flavobacterium fryxellicola DSM 16209.</title>
        <authorList>
            <person name="Shin S.-K."/>
            <person name="Yi H."/>
        </authorList>
    </citation>
    <scope>NUCLEOTIDE SEQUENCE [LARGE SCALE GENOMIC DNA]</scope>
    <source>
        <strain evidence="2 3">DSM 16209</strain>
    </source>
</reference>
<comment type="caution">
    <text evidence="2">The sequence shown here is derived from an EMBL/GenBank/DDBJ whole genome shotgun (WGS) entry which is preliminary data.</text>
</comment>
<name>A0A167U3L4_9FLAO</name>
<sequence>MIKNISIENRWIGILLLFYFFGTLGIALHEYKNFFLPLTPLNLVLTLFVFYKVNNDFSKKFLMLSLLIFLIGYTVEAVGVATGVLFGSYSYGNLFGIKVFETPLVIGVNWLFLSLSSHGVVQYFTKRPLLLVIFPSMIMTALDFFIEPVAMKLGFWGWENSIVPFQNYVMWFATSSFIHGLIYFFRPKINPKISFVILLAQFVFFVALYFLIT</sequence>
<feature type="transmembrane region" description="Helical" evidence="1">
    <location>
        <begin position="34"/>
        <end position="51"/>
    </location>
</feature>
<evidence type="ECO:0000313" key="2">
    <source>
        <dbReference type="EMBL" id="OAB25221.1"/>
    </source>
</evidence>
<protein>
    <recommendedName>
        <fullName evidence="4">Carotenoid biosynthesis protein</fullName>
    </recommendedName>
</protein>
<dbReference type="STRING" id="249352.SAMN05444395_101186"/>
<dbReference type="AlphaFoldDB" id="A0A167U3L4"/>
<accession>A0A167U3L4</accession>
<keyword evidence="1" id="KW-0812">Transmembrane</keyword>
<feature type="transmembrane region" description="Helical" evidence="1">
    <location>
        <begin position="128"/>
        <end position="146"/>
    </location>
</feature>
<feature type="transmembrane region" description="Helical" evidence="1">
    <location>
        <begin position="12"/>
        <end position="28"/>
    </location>
</feature>
<dbReference type="PANTHER" id="PTHR39419">
    <property type="entry name" value="SLL0814 PROTEIN"/>
    <property type="match status" value="1"/>
</dbReference>
<proteinExistence type="predicted"/>
<feature type="transmembrane region" description="Helical" evidence="1">
    <location>
        <begin position="95"/>
        <end position="116"/>
    </location>
</feature>
<feature type="transmembrane region" description="Helical" evidence="1">
    <location>
        <begin position="193"/>
        <end position="212"/>
    </location>
</feature>
<keyword evidence="1" id="KW-0472">Membrane</keyword>
<organism evidence="2 3">
    <name type="scientific">Flavobacterium fryxellicola</name>
    <dbReference type="NCBI Taxonomy" id="249352"/>
    <lineage>
        <taxon>Bacteria</taxon>
        <taxon>Pseudomonadati</taxon>
        <taxon>Bacteroidota</taxon>
        <taxon>Flavobacteriia</taxon>
        <taxon>Flavobacteriales</taxon>
        <taxon>Flavobacteriaceae</taxon>
        <taxon>Flavobacterium</taxon>
    </lineage>
</organism>
<evidence type="ECO:0008006" key="4">
    <source>
        <dbReference type="Google" id="ProtNLM"/>
    </source>
</evidence>
<keyword evidence="1" id="KW-1133">Transmembrane helix</keyword>
<evidence type="ECO:0000313" key="3">
    <source>
        <dbReference type="Proteomes" id="UP000077164"/>
    </source>
</evidence>
<keyword evidence="3" id="KW-1185">Reference proteome</keyword>